<gene>
    <name evidence="1" type="ORF">S01H4_18141</name>
</gene>
<sequence>MGAWFDHSLFSAHAAALMLSLDAHSTSQFIKFRDSLLGKYIDDPATWPVSSYLLDPATSSRLFGKALPNRGKNIPAGQPAKRVLKASWTAVDGTKLELPT</sequence>
<dbReference type="EMBL" id="BART01008030">
    <property type="protein sequence ID" value="GAG67564.1"/>
    <property type="molecule type" value="Genomic_DNA"/>
</dbReference>
<protein>
    <submittedName>
        <fullName evidence="1">Uncharacterized protein</fullName>
    </submittedName>
</protein>
<reference evidence="1" key="1">
    <citation type="journal article" date="2014" name="Front. Microbiol.">
        <title>High frequency of phylogenetically diverse reductive dehalogenase-homologous genes in deep subseafloor sedimentary metagenomes.</title>
        <authorList>
            <person name="Kawai M."/>
            <person name="Futagami T."/>
            <person name="Toyoda A."/>
            <person name="Takaki Y."/>
            <person name="Nishi S."/>
            <person name="Hori S."/>
            <person name="Arai W."/>
            <person name="Tsubouchi T."/>
            <person name="Morono Y."/>
            <person name="Uchiyama I."/>
            <person name="Ito T."/>
            <person name="Fujiyama A."/>
            <person name="Inagaki F."/>
            <person name="Takami H."/>
        </authorList>
    </citation>
    <scope>NUCLEOTIDE SEQUENCE</scope>
    <source>
        <strain evidence="1">Expedition CK06-06</strain>
    </source>
</reference>
<comment type="caution">
    <text evidence="1">The sequence shown here is derived from an EMBL/GenBank/DDBJ whole genome shotgun (WGS) entry which is preliminary data.</text>
</comment>
<name>X0ZE48_9ZZZZ</name>
<organism evidence="1">
    <name type="scientific">marine sediment metagenome</name>
    <dbReference type="NCBI Taxonomy" id="412755"/>
    <lineage>
        <taxon>unclassified sequences</taxon>
        <taxon>metagenomes</taxon>
        <taxon>ecological metagenomes</taxon>
    </lineage>
</organism>
<dbReference type="AlphaFoldDB" id="X0ZE48"/>
<evidence type="ECO:0000313" key="1">
    <source>
        <dbReference type="EMBL" id="GAG67564.1"/>
    </source>
</evidence>
<proteinExistence type="predicted"/>
<feature type="non-terminal residue" evidence="1">
    <location>
        <position position="100"/>
    </location>
</feature>
<accession>X0ZE48</accession>